<sequence>MLAMISALLAFAKATPDDAEENSMLVYHDGQAWKRLQRRAMLRDLSWKRSAQRYLKLDAALL</sequence>
<gene>
    <name evidence="1" type="ORF">B2M20_07715</name>
</gene>
<dbReference type="RefSeq" id="WP_079446485.1">
    <property type="nucleotide sequence ID" value="NZ_MWPQ01000034.1"/>
</dbReference>
<reference evidence="1 2" key="1">
    <citation type="submission" date="2017-02" db="EMBL/GenBank/DDBJ databases">
        <title>Genome sequence of the nitrite-oxidizing bacterium Nitrobacter vulgaris strain Ab1.</title>
        <authorList>
            <person name="Mellbye B.L."/>
            <person name="Davis E.W."/>
            <person name="Spieck E."/>
            <person name="Chang J.H."/>
            <person name="Bottomley P.J."/>
            <person name="Sayavedra-Soto L.A."/>
        </authorList>
    </citation>
    <scope>NUCLEOTIDE SEQUENCE [LARGE SCALE GENOMIC DNA]</scope>
    <source>
        <strain evidence="1 2">Ab1</strain>
    </source>
</reference>
<accession>A0A1V4I0F4</accession>
<organism evidence="1 2">
    <name type="scientific">Nitrobacter vulgaris</name>
    <dbReference type="NCBI Taxonomy" id="29421"/>
    <lineage>
        <taxon>Bacteria</taxon>
        <taxon>Pseudomonadati</taxon>
        <taxon>Pseudomonadota</taxon>
        <taxon>Alphaproteobacteria</taxon>
        <taxon>Hyphomicrobiales</taxon>
        <taxon>Nitrobacteraceae</taxon>
        <taxon>Nitrobacter</taxon>
    </lineage>
</organism>
<dbReference type="Gene3D" id="3.40.50.2000">
    <property type="entry name" value="Glycogen Phosphorylase B"/>
    <property type="match status" value="2"/>
</dbReference>
<name>A0A1V4I0F4_NITVU</name>
<proteinExistence type="predicted"/>
<evidence type="ECO:0000313" key="2">
    <source>
        <dbReference type="Proteomes" id="UP000189940"/>
    </source>
</evidence>
<dbReference type="EMBL" id="MWPQ01000034">
    <property type="protein sequence ID" value="OPH83310.1"/>
    <property type="molecule type" value="Genomic_DNA"/>
</dbReference>
<dbReference type="AlphaFoldDB" id="A0A1V4I0F4"/>
<dbReference type="Proteomes" id="UP000189940">
    <property type="component" value="Unassembled WGS sequence"/>
</dbReference>
<dbReference type="OrthoDB" id="9808590at2"/>
<protein>
    <submittedName>
        <fullName evidence="1">Uncharacterized protein</fullName>
    </submittedName>
</protein>
<evidence type="ECO:0000313" key="1">
    <source>
        <dbReference type="EMBL" id="OPH83310.1"/>
    </source>
</evidence>
<comment type="caution">
    <text evidence="1">The sequence shown here is derived from an EMBL/GenBank/DDBJ whole genome shotgun (WGS) entry which is preliminary data.</text>
</comment>
<keyword evidence="2" id="KW-1185">Reference proteome</keyword>